<evidence type="ECO:0000313" key="1">
    <source>
        <dbReference type="EMBL" id="ADH62258.1"/>
    </source>
</evidence>
<evidence type="ECO:0000313" key="2">
    <source>
        <dbReference type="Proteomes" id="UP000001916"/>
    </source>
</evidence>
<dbReference type="STRING" id="526227.Mesil_0317"/>
<sequence>MLNFWSAGLRLSRAEAKALQRELWEVYARYEHRRGPEKYVLHLGLAPKPEG</sequence>
<organism evidence="1 2">
    <name type="scientific">Allomeiothermus silvanus (strain ATCC 700542 / DSM 9946 / NBRC 106475 / NCIMB 13440 / VI-R2)</name>
    <name type="common">Thermus silvanus</name>
    <dbReference type="NCBI Taxonomy" id="526227"/>
    <lineage>
        <taxon>Bacteria</taxon>
        <taxon>Thermotogati</taxon>
        <taxon>Deinococcota</taxon>
        <taxon>Deinococci</taxon>
        <taxon>Thermales</taxon>
        <taxon>Thermaceae</taxon>
        <taxon>Allomeiothermus</taxon>
    </lineage>
</organism>
<dbReference type="AlphaFoldDB" id="D7BHM0"/>
<dbReference type="EMBL" id="CP002042">
    <property type="protein sequence ID" value="ADH62258.1"/>
    <property type="molecule type" value="Genomic_DNA"/>
</dbReference>
<dbReference type="KEGG" id="msv:Mesil_0317"/>
<gene>
    <name evidence="1" type="ordered locus">Mesil_0317</name>
</gene>
<name>D7BHM0_ALLS1</name>
<proteinExistence type="predicted"/>
<dbReference type="RefSeq" id="WP_013156865.1">
    <property type="nucleotide sequence ID" value="NC_014212.1"/>
</dbReference>
<dbReference type="Proteomes" id="UP000001916">
    <property type="component" value="Chromosome"/>
</dbReference>
<reference evidence="1 2" key="1">
    <citation type="journal article" date="2010" name="Stand. Genomic Sci.">
        <title>Complete genome sequence of Meiothermus silvanus type strain (VI-R2).</title>
        <authorList>
            <person name="Sikorski J."/>
            <person name="Tindall B.J."/>
            <person name="Lowry S."/>
            <person name="Lucas S."/>
            <person name="Nolan M."/>
            <person name="Copeland A."/>
            <person name="Glavina Del Rio T."/>
            <person name="Tice H."/>
            <person name="Cheng J.F."/>
            <person name="Han C."/>
            <person name="Pitluck S."/>
            <person name="Liolios K."/>
            <person name="Ivanova N."/>
            <person name="Mavromatis K."/>
            <person name="Mikhailova N."/>
            <person name="Pati A."/>
            <person name="Goodwin L."/>
            <person name="Chen A."/>
            <person name="Palaniappan K."/>
            <person name="Land M."/>
            <person name="Hauser L."/>
            <person name="Chang Y.J."/>
            <person name="Jeffries C.D."/>
            <person name="Rohde M."/>
            <person name="Goker M."/>
            <person name="Woyke T."/>
            <person name="Bristow J."/>
            <person name="Eisen J.A."/>
            <person name="Markowitz V."/>
            <person name="Hugenholtz P."/>
            <person name="Kyrpides N.C."/>
            <person name="Klenk H.P."/>
            <person name="Lapidus A."/>
        </authorList>
    </citation>
    <scope>NUCLEOTIDE SEQUENCE [LARGE SCALE GENOMIC DNA]</scope>
    <source>
        <strain evidence="2">ATCC 700542 / DSM 9946 / VI-R2</strain>
    </source>
</reference>
<accession>D7BHM0</accession>
<keyword evidence="2" id="KW-1185">Reference proteome</keyword>
<protein>
    <submittedName>
        <fullName evidence="1">Uncharacterized protein</fullName>
    </submittedName>
</protein>
<dbReference type="HOGENOM" id="CLU_3100618_0_0_0"/>